<dbReference type="PANTHER" id="PTHR43318:SF2">
    <property type="entry name" value="UDP-N-ACETYLGLUCOSAMINE 4,6-DEHYDRATASE (INVERTING)"/>
    <property type="match status" value="1"/>
</dbReference>
<dbReference type="InterPro" id="IPR036291">
    <property type="entry name" value="NAD(P)-bd_dom_sf"/>
</dbReference>
<dbReference type="RefSeq" id="WP_315955584.1">
    <property type="nucleotide sequence ID" value="NZ_JAWCUD010000015.1"/>
</dbReference>
<organism evidence="3 4">
    <name type="scientific">Paenibacillus violae</name>
    <dbReference type="NCBI Taxonomy" id="3077234"/>
    <lineage>
        <taxon>Bacteria</taxon>
        <taxon>Bacillati</taxon>
        <taxon>Bacillota</taxon>
        <taxon>Bacilli</taxon>
        <taxon>Bacillales</taxon>
        <taxon>Paenibacillaceae</taxon>
        <taxon>Paenibacillus</taxon>
    </lineage>
</organism>
<name>A0ABU3RN18_9BACL</name>
<proteinExistence type="inferred from homology"/>
<dbReference type="SUPFAM" id="SSF51735">
    <property type="entry name" value="NAD(P)-binding Rossmann-fold domains"/>
    <property type="match status" value="1"/>
</dbReference>
<evidence type="ECO:0000313" key="4">
    <source>
        <dbReference type="Proteomes" id="UP001260980"/>
    </source>
</evidence>
<dbReference type="Pfam" id="PF02719">
    <property type="entry name" value="Polysacc_synt_2"/>
    <property type="match status" value="1"/>
</dbReference>
<dbReference type="PANTHER" id="PTHR43318">
    <property type="entry name" value="UDP-N-ACETYLGLUCOSAMINE 4,6-DEHYDRATASE"/>
    <property type="match status" value="1"/>
</dbReference>
<dbReference type="CDD" id="cd05237">
    <property type="entry name" value="UDP_invert_4-6DH_SDR_e"/>
    <property type="match status" value="1"/>
</dbReference>
<dbReference type="Proteomes" id="UP001260980">
    <property type="component" value="Unassembled WGS sequence"/>
</dbReference>
<gene>
    <name evidence="3" type="ORF">RQP52_31945</name>
</gene>
<protein>
    <submittedName>
        <fullName evidence="3">Polysaccharide biosynthesis protein</fullName>
    </submittedName>
</protein>
<evidence type="ECO:0000256" key="1">
    <source>
        <dbReference type="ARBA" id="ARBA00007430"/>
    </source>
</evidence>
<dbReference type="InterPro" id="IPR003869">
    <property type="entry name" value="Polysac_CapD-like"/>
</dbReference>
<reference evidence="3 4" key="1">
    <citation type="submission" date="2023-10" db="EMBL/GenBank/DDBJ databases">
        <title>Paenibacillus strain PFR10 Genome sequencing and assembly.</title>
        <authorList>
            <person name="Kim I."/>
        </authorList>
    </citation>
    <scope>NUCLEOTIDE SEQUENCE [LARGE SCALE GENOMIC DNA]</scope>
    <source>
        <strain evidence="3 4">PFR10</strain>
    </source>
</reference>
<dbReference type="EMBL" id="JAWCUD010000015">
    <property type="protein sequence ID" value="MDU0205699.1"/>
    <property type="molecule type" value="Genomic_DNA"/>
</dbReference>
<dbReference type="Gene3D" id="3.40.50.720">
    <property type="entry name" value="NAD(P)-binding Rossmann-like Domain"/>
    <property type="match status" value="1"/>
</dbReference>
<accession>A0ABU3RN18</accession>
<evidence type="ECO:0000259" key="2">
    <source>
        <dbReference type="Pfam" id="PF02719"/>
    </source>
</evidence>
<comment type="similarity">
    <text evidence="1">Belongs to the polysaccharide synthase family.</text>
</comment>
<keyword evidence="4" id="KW-1185">Reference proteome</keyword>
<sequence>MNYEGKKILIIGGTGTLGQHLTRFLLRQNPQVIRIMSRDEYKQYEMQQNFTEHLSKLRFLIGDVRDGQRLLRAMEDIDYVFHLAAMKHVPFCEYNPFEAVQTNIIGTQNMIQAAIQCGVKKVLFTSTDKAISPTNTYGASKLMAERLISAAEYQKGPKQTVFASVRFGNVMGSRGSVIPLFVKQIMEKSKVTITDRQMTRYMMTATQAISLMLKANDISQGGEVFVLKMPTILLVDLADVVIEEVCTRFGISEQVVREEIGLRPGEKRYEELMTEDETLHAWETPDMFIIPSAFRDLKLETSYPNAQKMQQCAVNSHQEQPIDRDTLRQWILEEGLIKGELL</sequence>
<feature type="domain" description="Polysaccharide biosynthesis protein CapD-like" evidence="2">
    <location>
        <begin position="8"/>
        <end position="290"/>
    </location>
</feature>
<dbReference type="InterPro" id="IPR051203">
    <property type="entry name" value="Polysaccharide_Synthase-Rel"/>
</dbReference>
<comment type="caution">
    <text evidence="3">The sequence shown here is derived from an EMBL/GenBank/DDBJ whole genome shotgun (WGS) entry which is preliminary data.</text>
</comment>
<evidence type="ECO:0000313" key="3">
    <source>
        <dbReference type="EMBL" id="MDU0205699.1"/>
    </source>
</evidence>